<protein>
    <recommendedName>
        <fullName evidence="3">BRCT domain-containing protein</fullName>
    </recommendedName>
</protein>
<gene>
    <name evidence="4" type="ORF">GSOID_T00021670001</name>
</gene>
<dbReference type="GO" id="GO:0006270">
    <property type="term" value="P:DNA replication initiation"/>
    <property type="evidence" value="ECO:0007669"/>
    <property type="project" value="TreeGrafter"/>
</dbReference>
<dbReference type="SMART" id="SM00292">
    <property type="entry name" value="BRCT"/>
    <property type="match status" value="7"/>
</dbReference>
<dbReference type="Pfam" id="PF00533">
    <property type="entry name" value="BRCT"/>
    <property type="match status" value="1"/>
</dbReference>
<dbReference type="CDD" id="cd17744">
    <property type="entry name" value="BRCT_MDC1_rpt1"/>
    <property type="match status" value="1"/>
</dbReference>
<dbReference type="PANTHER" id="PTHR13561:SF20">
    <property type="entry name" value="DNA TOPOISOMERASE 2-BINDING PROTEIN 1"/>
    <property type="match status" value="1"/>
</dbReference>
<dbReference type="Proteomes" id="UP000011014">
    <property type="component" value="Unassembled WGS sequence"/>
</dbReference>
<proteinExistence type="predicted"/>
<dbReference type="Gene3D" id="3.40.50.10190">
    <property type="entry name" value="BRCT domain"/>
    <property type="match status" value="8"/>
</dbReference>
<reference evidence="4" key="1">
    <citation type="journal article" date="2010" name="Science">
        <title>Plasticity of animal genome architecture unmasked by rapid evolution of a pelagic tunicate.</title>
        <authorList>
            <person name="Denoeud F."/>
            <person name="Henriet S."/>
            <person name="Mungpakdee S."/>
            <person name="Aury J.M."/>
            <person name="Da Silva C."/>
            <person name="Brinkmann H."/>
            <person name="Mikhaleva J."/>
            <person name="Olsen L.C."/>
            <person name="Jubin C."/>
            <person name="Canestro C."/>
            <person name="Bouquet J.M."/>
            <person name="Danks G."/>
            <person name="Poulain J."/>
            <person name="Campsteijn C."/>
            <person name="Adamski M."/>
            <person name="Cross I."/>
            <person name="Yadetie F."/>
            <person name="Muffato M."/>
            <person name="Louis A."/>
            <person name="Butcher S."/>
            <person name="Tsagkogeorga G."/>
            <person name="Konrad A."/>
            <person name="Singh S."/>
            <person name="Jensen M.F."/>
            <person name="Cong E.H."/>
            <person name="Eikeseth-Otteraa H."/>
            <person name="Noel B."/>
            <person name="Anthouard V."/>
            <person name="Porcel B.M."/>
            <person name="Kachouri-Lafond R."/>
            <person name="Nishino A."/>
            <person name="Ugolini M."/>
            <person name="Chourrout P."/>
            <person name="Nishida H."/>
            <person name="Aasland R."/>
            <person name="Huzurbazar S."/>
            <person name="Westhof E."/>
            <person name="Delsuc F."/>
            <person name="Lehrach H."/>
            <person name="Reinhardt R."/>
            <person name="Weissenbach J."/>
            <person name="Roy S.W."/>
            <person name="Artiguenave F."/>
            <person name="Postlethwait J.H."/>
            <person name="Manak J.R."/>
            <person name="Thompson E.M."/>
            <person name="Jaillon O."/>
            <person name="Du Pasquier L."/>
            <person name="Boudinot P."/>
            <person name="Liberles D.A."/>
            <person name="Volff J.N."/>
            <person name="Philippe H."/>
            <person name="Lenhard B."/>
            <person name="Roest Crollius H."/>
            <person name="Wincker P."/>
            <person name="Chourrout D."/>
        </authorList>
    </citation>
    <scope>NUCLEOTIDE SEQUENCE [LARGE SCALE GENOMIC DNA]</scope>
</reference>
<dbReference type="PANTHER" id="PTHR13561">
    <property type="entry name" value="DNA REPLICATION REGULATOR DPB11-RELATED"/>
    <property type="match status" value="1"/>
</dbReference>
<feature type="compositionally biased region" description="Basic residues" evidence="2">
    <location>
        <begin position="980"/>
        <end position="991"/>
    </location>
</feature>
<feature type="region of interest" description="Disordered" evidence="2">
    <location>
        <begin position="969"/>
        <end position="991"/>
    </location>
</feature>
<evidence type="ECO:0000256" key="1">
    <source>
        <dbReference type="ARBA" id="ARBA00022737"/>
    </source>
</evidence>
<accession>E4YDY3</accession>
<dbReference type="SUPFAM" id="SSF52113">
    <property type="entry name" value="BRCT domain"/>
    <property type="match status" value="6"/>
</dbReference>
<feature type="domain" description="BRCT" evidence="3">
    <location>
        <begin position="855"/>
        <end position="951"/>
    </location>
</feature>
<name>E4YDY3_OIKDI</name>
<evidence type="ECO:0000259" key="3">
    <source>
        <dbReference type="PROSITE" id="PS50172"/>
    </source>
</evidence>
<dbReference type="PROSITE" id="PS50172">
    <property type="entry name" value="BRCT"/>
    <property type="match status" value="5"/>
</dbReference>
<dbReference type="Pfam" id="PF12738">
    <property type="entry name" value="PTCB-BRCT"/>
    <property type="match status" value="2"/>
</dbReference>
<evidence type="ECO:0000313" key="4">
    <source>
        <dbReference type="EMBL" id="CBY33728.1"/>
    </source>
</evidence>
<dbReference type="InterPro" id="IPR059215">
    <property type="entry name" value="BRCT2_TopBP1-like"/>
</dbReference>
<feature type="region of interest" description="Disordered" evidence="2">
    <location>
        <begin position="480"/>
        <end position="526"/>
    </location>
</feature>
<dbReference type="EMBL" id="FN654443">
    <property type="protein sequence ID" value="CBY33728.1"/>
    <property type="molecule type" value="Genomic_DNA"/>
</dbReference>
<dbReference type="CDD" id="cd00027">
    <property type="entry name" value="BRCT"/>
    <property type="match status" value="1"/>
</dbReference>
<feature type="domain" description="BRCT" evidence="3">
    <location>
        <begin position="104"/>
        <end position="179"/>
    </location>
</feature>
<organism evidence="4">
    <name type="scientific">Oikopleura dioica</name>
    <name type="common">Tunicate</name>
    <dbReference type="NCBI Taxonomy" id="34765"/>
    <lineage>
        <taxon>Eukaryota</taxon>
        <taxon>Metazoa</taxon>
        <taxon>Chordata</taxon>
        <taxon>Tunicata</taxon>
        <taxon>Appendicularia</taxon>
        <taxon>Copelata</taxon>
        <taxon>Oikopleuridae</taxon>
        <taxon>Oikopleura</taxon>
    </lineage>
</organism>
<evidence type="ECO:0000256" key="2">
    <source>
        <dbReference type="SAM" id="MobiDB-lite"/>
    </source>
</evidence>
<dbReference type="InterPro" id="IPR036420">
    <property type="entry name" value="BRCT_dom_sf"/>
</dbReference>
<feature type="region of interest" description="Disordered" evidence="2">
    <location>
        <begin position="721"/>
        <end position="742"/>
    </location>
</feature>
<feature type="domain" description="BRCT" evidence="3">
    <location>
        <begin position="341"/>
        <end position="435"/>
    </location>
</feature>
<keyword evidence="1" id="KW-0677">Repeat</keyword>
<dbReference type="GO" id="GO:0007095">
    <property type="term" value="P:mitotic G2 DNA damage checkpoint signaling"/>
    <property type="evidence" value="ECO:0007669"/>
    <property type="project" value="TreeGrafter"/>
</dbReference>
<sequence>MGQKVYFLPLSKKGKEQLSEAEIHMKNANLQWVEISCDEINSKSSIKEYLDKKPIFVVCPLEGDAFDKLIANGGKVYGVGALISSLQLKSSLPRKSKDFTQGCVSSMALRSKNVCFTNVPKEDREALQKKVARMAGYICSTMTQDVDILVVGEASSKKYIVASELGIKTVTVDFIKEMWSLSVDHIRPIIPDCDLYNELLKTHSCPVFHGLGISVTNIDQESRTAIADLVVANGGSYNGTLDRNSVTHLVAGGLGGKKIKHARSWGIEIVTMKWVEDSANRGFAQNTEQKEYKFSDESFIEQTSEIETTSKGFVNETKSSILDEKTDMFDLDKFSMKEHDIEEDAFNRVSAFISGFPARGKRKLKDLIQRGGGAVFDSLTPSITHMIVARQSLENNEDLAFWRSMTSGRPLAIDLFWVINTIKNGERENPEGYKVLNIEGTLNEGDETLRNEARSFNGDLNKEPTQHEQSTFGTLEVTESQAAESSFHSPVKQPLKNTIKKTKRPLARDENSSRKSDIPINFEPEPTSASIVDDRVTIRILPGGEDHPLRKVFSVDDFWRRKECRLVKNNDPGERVDYAISFLLVRGDLDRWEGSFETCFYFEGLENATDIESIEERENTKVYWCASSRLFSGAGFCTAKYQENEKKLARQAAEAGGGKFSASMDRDVTHVIAPDWSGPKQAKAISARLPCITVDWIVTCLEKSLIDNSLTWHSVSMDEFEPSGVKPKPALPRPVASTKKSKKADRYASVMVESPCVLSTSNVRTPNIDHRPNLSEMAKFVETPKNMRDPTLPSTVECQRILKQAVEDSDVERCKRDKIGIYSKSAVKEREKRELEPKTPKAINVPKLVFENLVPEKGIFDGYSLYIHESISSQRNLNIIDKIENMGADVSFQFDRTKNFTHCVIVDHVSEENLENIIKLTSDYNISLVMFEWLVAAVVNNKVLPVESYQNFKRSNAKLNSLKIECDTASGRDSSEHGRTSSRRSRRKKRCRSRLERDNEDVISGCSDEEAANKVSRRSNNLPQDEIEELCSGDFEDADAIDLKSSARLEKIANEKHNVLFSLVSKPMKEELRKMIEEINGSVVLTAANYDPSTTMLIFDKDPIRNEKISSSIVSGKPCLHQSYVRMSYHENNKKWLDPLDYMHQVDIPDTSDAKSMRSKTEAQDVVSAIAHWYERLQKYPESDKVFANWKVWMMYSDSRGSPTKSFTRILKAGGAEVIGQGLAWPEIEQHIDELTHILAPKENDSLLTCERVTVCLNNGIKIASGEVISKAINGNPPAPGILEATSFLPAYEAARRKKYNLDP</sequence>
<feature type="domain" description="BRCT" evidence="3">
    <location>
        <begin position="203"/>
        <end position="292"/>
    </location>
</feature>
<dbReference type="CDD" id="cd17731">
    <property type="entry name" value="BRCT_TopBP1_rpt2_like"/>
    <property type="match status" value="1"/>
</dbReference>
<dbReference type="GO" id="GO:0033314">
    <property type="term" value="P:mitotic DNA replication checkpoint signaling"/>
    <property type="evidence" value="ECO:0007669"/>
    <property type="project" value="TreeGrafter"/>
</dbReference>
<feature type="compositionally biased region" description="Basic and acidic residues" evidence="2">
    <location>
        <begin position="506"/>
        <end position="517"/>
    </location>
</feature>
<feature type="domain" description="BRCT" evidence="3">
    <location>
        <begin position="626"/>
        <end position="703"/>
    </location>
</feature>
<dbReference type="InterPro" id="IPR001357">
    <property type="entry name" value="BRCT_dom"/>
</dbReference>